<name>A0A660S9X8_UNCT6</name>
<dbReference type="Proteomes" id="UP000282321">
    <property type="component" value="Unassembled WGS sequence"/>
</dbReference>
<accession>A0A660S9X8</accession>
<dbReference type="AlphaFoldDB" id="A0A660S9X8"/>
<proteinExistence type="predicted"/>
<organism evidence="1 2">
    <name type="scientific">candidate division TA06 bacterium</name>
    <dbReference type="NCBI Taxonomy" id="2250710"/>
    <lineage>
        <taxon>Bacteria</taxon>
        <taxon>Bacteria division TA06</taxon>
    </lineage>
</organism>
<comment type="caution">
    <text evidence="1">The sequence shown here is derived from an EMBL/GenBank/DDBJ whole genome shotgun (WGS) entry which is preliminary data.</text>
</comment>
<evidence type="ECO:0000313" key="1">
    <source>
        <dbReference type="EMBL" id="RKX67588.1"/>
    </source>
</evidence>
<sequence length="326" mass="38564">MNFNRYIKKISLTTFKSIENETISYVLSELLLDGAFHGGEINKDFKTNEFSDWLEKRLKYQLVFLNNGDYYNLLLKTLWYIQEKRGASFTTLEQYNLEKRWFSLFQNIISVIALKKFFSNEFGFRIIEPAYIFKSENKYAGIRGAIDDKMKRFELGYSIGVFNFAFETGWFLLPEEIYKEFEILIFVKNEITRVNLNAIINSNCNFRRILRPFRNYNIIQNTNNYKGFNMGNYLLPVYLTGFIFKKDIRETLPKDMETLIINKNYRGFINGQDLKKYFVNNSDISTKYIEGEMNGISEKKKYLLISAGALNWGGKMWESLIKLLNT</sequence>
<reference evidence="1 2" key="1">
    <citation type="submission" date="2018-06" db="EMBL/GenBank/DDBJ databases">
        <title>Extensive metabolic versatility and redundancy in microbially diverse, dynamic hydrothermal sediments.</title>
        <authorList>
            <person name="Dombrowski N."/>
            <person name="Teske A."/>
            <person name="Baker B.J."/>
        </authorList>
    </citation>
    <scope>NUCLEOTIDE SEQUENCE [LARGE SCALE GENOMIC DNA]</scope>
    <source>
        <strain evidence="1">B35_G9</strain>
    </source>
</reference>
<protein>
    <submittedName>
        <fullName evidence="1">Uncharacterized protein</fullName>
    </submittedName>
</protein>
<dbReference type="EMBL" id="QNBC01000016">
    <property type="protein sequence ID" value="RKX67588.1"/>
    <property type="molecule type" value="Genomic_DNA"/>
</dbReference>
<evidence type="ECO:0000313" key="2">
    <source>
        <dbReference type="Proteomes" id="UP000282321"/>
    </source>
</evidence>
<gene>
    <name evidence="1" type="ORF">DRP44_02040</name>
</gene>